<dbReference type="EMBL" id="LN726018">
    <property type="protein sequence ID" value="CEP11314.1"/>
    <property type="molecule type" value="Genomic_DNA"/>
</dbReference>
<keyword evidence="2" id="KW-1185">Reference proteome</keyword>
<dbReference type="AlphaFoldDB" id="A0A0B7N8I8"/>
<dbReference type="OrthoDB" id="2287180at2759"/>
<sequence length="259" mass="28879">MGTSYIVQERQEQHVNIDHSHRLESVQIAVNYNKDFNGNAVINVDEIITSPSVTFDLKLDYEKLQDVFWIEQTEDKEQGVYSLVIRADEYYNHDSCISIDINICVPDVHTLSTLAISLANNGISIKESLIFEKLTVSVANGHIEFEGISSGITIFTVANGHVSDKINNLSNDSTSSVANGHTEISIKQIEQTSTDNIRVRVVVANGHIDLEVPSSFKGQFQLESFAGRCIVGSTFSRRIHRRSGRWGAILGYYGNDRNT</sequence>
<evidence type="ECO:0008006" key="3">
    <source>
        <dbReference type="Google" id="ProtNLM"/>
    </source>
</evidence>
<gene>
    <name evidence="1" type="primary">PARPA_05139.1 scaffold 16505</name>
</gene>
<organism evidence="1 2">
    <name type="scientific">Parasitella parasitica</name>
    <dbReference type="NCBI Taxonomy" id="35722"/>
    <lineage>
        <taxon>Eukaryota</taxon>
        <taxon>Fungi</taxon>
        <taxon>Fungi incertae sedis</taxon>
        <taxon>Mucoromycota</taxon>
        <taxon>Mucoromycotina</taxon>
        <taxon>Mucoromycetes</taxon>
        <taxon>Mucorales</taxon>
        <taxon>Mucorineae</taxon>
        <taxon>Mucoraceae</taxon>
        <taxon>Parasitella</taxon>
    </lineage>
</organism>
<accession>A0A0B7N8I8</accession>
<dbReference type="STRING" id="35722.A0A0B7N8I8"/>
<reference evidence="1 2" key="1">
    <citation type="submission" date="2014-09" db="EMBL/GenBank/DDBJ databases">
        <authorList>
            <person name="Ellenberger Sabrina"/>
        </authorList>
    </citation>
    <scope>NUCLEOTIDE SEQUENCE [LARGE SCALE GENOMIC DNA]</scope>
    <source>
        <strain evidence="1 2">CBS 412.66</strain>
    </source>
</reference>
<evidence type="ECO:0000313" key="2">
    <source>
        <dbReference type="Proteomes" id="UP000054107"/>
    </source>
</evidence>
<protein>
    <recommendedName>
        <fullName evidence="3">Adhesin domain-containing protein</fullName>
    </recommendedName>
</protein>
<evidence type="ECO:0000313" key="1">
    <source>
        <dbReference type="EMBL" id="CEP11314.1"/>
    </source>
</evidence>
<proteinExistence type="predicted"/>
<name>A0A0B7N8I8_9FUNG</name>
<dbReference type="Proteomes" id="UP000054107">
    <property type="component" value="Unassembled WGS sequence"/>
</dbReference>